<evidence type="ECO:0000313" key="2">
    <source>
        <dbReference type="EMBL" id="KAK1936460.1"/>
    </source>
</evidence>
<evidence type="ECO:0000256" key="1">
    <source>
        <dbReference type="SAM" id="MobiDB-lite"/>
    </source>
</evidence>
<keyword evidence="3" id="KW-1185">Reference proteome</keyword>
<protein>
    <submittedName>
        <fullName evidence="2">Uncharacterized protein</fullName>
    </submittedName>
</protein>
<feature type="region of interest" description="Disordered" evidence="1">
    <location>
        <begin position="11"/>
        <end position="36"/>
    </location>
</feature>
<gene>
    <name evidence="2" type="ORF">X943_003605</name>
</gene>
<dbReference type="SUPFAM" id="SSF52833">
    <property type="entry name" value="Thioredoxin-like"/>
    <property type="match status" value="1"/>
</dbReference>
<dbReference type="EMBL" id="JAHBMH010000044">
    <property type="protein sequence ID" value="KAK1936460.1"/>
    <property type="molecule type" value="Genomic_DNA"/>
</dbReference>
<proteinExistence type="predicted"/>
<reference evidence="2" key="2">
    <citation type="submission" date="2021-05" db="EMBL/GenBank/DDBJ databases">
        <authorList>
            <person name="Pain A."/>
        </authorList>
    </citation>
    <scope>NUCLEOTIDE SEQUENCE</scope>
    <source>
        <strain evidence="2">1802A</strain>
    </source>
</reference>
<dbReference type="InterPro" id="IPR036249">
    <property type="entry name" value="Thioredoxin-like_sf"/>
</dbReference>
<accession>A0AAD9GDL0</accession>
<sequence length="206" mass="23201">MDVEVVKGTVDVVQQRPEGEHPRGASAGETSGNESGELPQVEHIAELVLVITSFGGAKKHFFQSNLARHLLDCKGVVYYLVDANRDFSTARDLKDRTLYDQWSAEGVLKCEYNNNRKTVIHPQLIIDGVSVGDARAIQDLEDDGDLDYIIARMLCPSCLSEKGQDMEHCPHCYAQYRTLIPPEYKEGVDIQRFYQGMAYNEDETEE</sequence>
<evidence type="ECO:0000313" key="3">
    <source>
        <dbReference type="Proteomes" id="UP001195914"/>
    </source>
</evidence>
<reference evidence="2" key="1">
    <citation type="journal article" date="2014" name="Nucleic Acids Res.">
        <title>The evolutionary dynamics of variant antigen genes in Babesia reveal a history of genomic innovation underlying host-parasite interaction.</title>
        <authorList>
            <person name="Jackson A.P."/>
            <person name="Otto T.D."/>
            <person name="Darby A."/>
            <person name="Ramaprasad A."/>
            <person name="Xia D."/>
            <person name="Echaide I.E."/>
            <person name="Farber M."/>
            <person name="Gahlot S."/>
            <person name="Gamble J."/>
            <person name="Gupta D."/>
            <person name="Gupta Y."/>
            <person name="Jackson L."/>
            <person name="Malandrin L."/>
            <person name="Malas T.B."/>
            <person name="Moussa E."/>
            <person name="Nair M."/>
            <person name="Reid A.J."/>
            <person name="Sanders M."/>
            <person name="Sharma J."/>
            <person name="Tracey A."/>
            <person name="Quail M.A."/>
            <person name="Weir W."/>
            <person name="Wastling J.M."/>
            <person name="Hall N."/>
            <person name="Willadsen P."/>
            <person name="Lingelbach K."/>
            <person name="Shiels B."/>
            <person name="Tait A."/>
            <person name="Berriman M."/>
            <person name="Allred D.R."/>
            <person name="Pain A."/>
        </authorList>
    </citation>
    <scope>NUCLEOTIDE SEQUENCE</scope>
    <source>
        <strain evidence="2">1802A</strain>
    </source>
</reference>
<dbReference type="Proteomes" id="UP001195914">
    <property type="component" value="Unassembled WGS sequence"/>
</dbReference>
<comment type="caution">
    <text evidence="2">The sequence shown here is derived from an EMBL/GenBank/DDBJ whole genome shotgun (WGS) entry which is preliminary data.</text>
</comment>
<dbReference type="AlphaFoldDB" id="A0AAD9GDL0"/>
<organism evidence="2 3">
    <name type="scientific">Babesia divergens</name>
    <dbReference type="NCBI Taxonomy" id="32595"/>
    <lineage>
        <taxon>Eukaryota</taxon>
        <taxon>Sar</taxon>
        <taxon>Alveolata</taxon>
        <taxon>Apicomplexa</taxon>
        <taxon>Aconoidasida</taxon>
        <taxon>Piroplasmida</taxon>
        <taxon>Babesiidae</taxon>
        <taxon>Babesia</taxon>
    </lineage>
</organism>
<name>A0AAD9GDL0_BABDI</name>